<name>A0A318UC99_9SPHI</name>
<evidence type="ECO:0000259" key="3">
    <source>
        <dbReference type="PROSITE" id="PS51782"/>
    </source>
</evidence>
<dbReference type="InterPro" id="IPR000189">
    <property type="entry name" value="Transglyc_AS"/>
</dbReference>
<dbReference type="PROSITE" id="PS51782">
    <property type="entry name" value="LYSM"/>
    <property type="match status" value="1"/>
</dbReference>
<dbReference type="CDD" id="cd00118">
    <property type="entry name" value="LysM"/>
    <property type="match status" value="1"/>
</dbReference>
<dbReference type="Pfam" id="PF01476">
    <property type="entry name" value="LysM"/>
    <property type="match status" value="1"/>
</dbReference>
<gene>
    <name evidence="4" type="ORF">B0O44_109207</name>
</gene>
<protein>
    <submittedName>
        <fullName evidence="4">Membrane-bound lytic murein transglycosylase D</fullName>
    </submittedName>
</protein>
<dbReference type="OrthoDB" id="9815002at2"/>
<feature type="domain" description="LysM" evidence="3">
    <location>
        <begin position="347"/>
        <end position="390"/>
    </location>
</feature>
<comment type="similarity">
    <text evidence="1">Belongs to the transglycosylase Slt family.</text>
</comment>
<dbReference type="Gene3D" id="3.10.350.10">
    <property type="entry name" value="LysM domain"/>
    <property type="match status" value="1"/>
</dbReference>
<proteinExistence type="inferred from homology"/>
<evidence type="ECO:0000256" key="2">
    <source>
        <dbReference type="SAM" id="SignalP"/>
    </source>
</evidence>
<keyword evidence="5" id="KW-1185">Reference proteome</keyword>
<dbReference type="GO" id="GO:0000270">
    <property type="term" value="P:peptidoglycan metabolic process"/>
    <property type="evidence" value="ECO:0007669"/>
    <property type="project" value="InterPro"/>
</dbReference>
<dbReference type="InterPro" id="IPR018392">
    <property type="entry name" value="LysM"/>
</dbReference>
<dbReference type="InterPro" id="IPR023346">
    <property type="entry name" value="Lysozyme-like_dom_sf"/>
</dbReference>
<evidence type="ECO:0000313" key="4">
    <source>
        <dbReference type="EMBL" id="PYF70110.1"/>
    </source>
</evidence>
<dbReference type="RefSeq" id="WP_110834279.1">
    <property type="nucleotide sequence ID" value="NZ_QKLU01000009.1"/>
</dbReference>
<dbReference type="SMART" id="SM00257">
    <property type="entry name" value="LysM"/>
    <property type="match status" value="1"/>
</dbReference>
<dbReference type="GO" id="GO:0016020">
    <property type="term" value="C:membrane"/>
    <property type="evidence" value="ECO:0007669"/>
    <property type="project" value="InterPro"/>
</dbReference>
<dbReference type="AlphaFoldDB" id="A0A318UC99"/>
<dbReference type="PANTHER" id="PTHR37423">
    <property type="entry name" value="SOLUBLE LYTIC MUREIN TRANSGLYCOSYLASE-RELATED"/>
    <property type="match status" value="1"/>
</dbReference>
<dbReference type="CDD" id="cd16894">
    <property type="entry name" value="MltD-like"/>
    <property type="match status" value="1"/>
</dbReference>
<keyword evidence="2" id="KW-0732">Signal</keyword>
<dbReference type="EMBL" id="QKLU01000009">
    <property type="protein sequence ID" value="PYF70110.1"/>
    <property type="molecule type" value="Genomic_DNA"/>
</dbReference>
<feature type="chain" id="PRO_5016317057" evidence="2">
    <location>
        <begin position="23"/>
        <end position="424"/>
    </location>
</feature>
<organism evidence="4 5">
    <name type="scientific">Pedobacter nutrimenti</name>
    <dbReference type="NCBI Taxonomy" id="1241337"/>
    <lineage>
        <taxon>Bacteria</taxon>
        <taxon>Pseudomonadati</taxon>
        <taxon>Bacteroidota</taxon>
        <taxon>Sphingobacteriia</taxon>
        <taxon>Sphingobacteriales</taxon>
        <taxon>Sphingobacteriaceae</taxon>
        <taxon>Pedobacter</taxon>
    </lineage>
</organism>
<dbReference type="Gene3D" id="1.10.530.10">
    <property type="match status" value="1"/>
</dbReference>
<evidence type="ECO:0000256" key="1">
    <source>
        <dbReference type="ARBA" id="ARBA00007734"/>
    </source>
</evidence>
<dbReference type="SUPFAM" id="SSF53955">
    <property type="entry name" value="Lysozyme-like"/>
    <property type="match status" value="1"/>
</dbReference>
<dbReference type="PROSITE" id="PS00922">
    <property type="entry name" value="TRANSGLYCOSYLASE"/>
    <property type="match status" value="1"/>
</dbReference>
<accession>A0A318UC99</accession>
<reference evidence="4 5" key="1">
    <citation type="submission" date="2018-06" db="EMBL/GenBank/DDBJ databases">
        <title>Genomic Encyclopedia of Archaeal and Bacterial Type Strains, Phase II (KMG-II): from individual species to whole genera.</title>
        <authorList>
            <person name="Goeker M."/>
        </authorList>
    </citation>
    <scope>NUCLEOTIDE SEQUENCE [LARGE SCALE GENOMIC DNA]</scope>
    <source>
        <strain evidence="4 5">DSM 27372</strain>
    </source>
</reference>
<dbReference type="Pfam" id="PF01464">
    <property type="entry name" value="SLT"/>
    <property type="match status" value="1"/>
</dbReference>
<dbReference type="GO" id="GO:0008933">
    <property type="term" value="F:peptidoglycan lytic transglycosylase activity"/>
    <property type="evidence" value="ECO:0007669"/>
    <property type="project" value="InterPro"/>
</dbReference>
<comment type="caution">
    <text evidence="4">The sequence shown here is derived from an EMBL/GenBank/DDBJ whole genome shotgun (WGS) entry which is preliminary data.</text>
</comment>
<feature type="signal peptide" evidence="2">
    <location>
        <begin position="1"/>
        <end position="22"/>
    </location>
</feature>
<dbReference type="InterPro" id="IPR008258">
    <property type="entry name" value="Transglycosylase_SLT_dom_1"/>
</dbReference>
<dbReference type="PANTHER" id="PTHR37423:SF2">
    <property type="entry name" value="MEMBRANE-BOUND LYTIC MUREIN TRANSGLYCOSYLASE C"/>
    <property type="match status" value="1"/>
</dbReference>
<evidence type="ECO:0000313" key="5">
    <source>
        <dbReference type="Proteomes" id="UP000248198"/>
    </source>
</evidence>
<dbReference type="Proteomes" id="UP000248198">
    <property type="component" value="Unassembled WGS sequence"/>
</dbReference>
<dbReference type="SUPFAM" id="SSF54106">
    <property type="entry name" value="LysM domain"/>
    <property type="match status" value="1"/>
</dbReference>
<sequence>MKKNVLLRSFCIIALFSFKATAQTESLQTDTSRVPVLIETPSFYNYNFQYKQRLDSIQKNVPLKYNEVVQKYIDIYSKRKEMIGKMLGLAGYYFPIFEQALRSYNIPEEIKYLPVIESAMDPHAVSKVGATGLWQFMFSTARDYGLNMDNFVDERKDPVQASYAAAAYFRDAYAEFGDWLLAIAAYNCGKGNVTRAIAKANSRDFWEIRPFLPLETRNYVPAFIAAMYMMNFSRAHQIQKQSSTLAIKTDTIQVNRFVSLGDLAEALKVEEELLCGLNPSYKKKIVNGTPEIPKRIIMPRVSLESFAMIYEVLNNSQTGVDTRVVLAANDDRRLGKRKKELSGNVTAYHKVKAGQNLLTIANKYHVEVQDLKVWNNLKSSQIVPGQRLIVSKHANPDKAAAVKTSKQYISYKADGRHSQQGGKI</sequence>
<dbReference type="InterPro" id="IPR036779">
    <property type="entry name" value="LysM_dom_sf"/>
</dbReference>